<dbReference type="Gene3D" id="2.60.40.10">
    <property type="entry name" value="Immunoglobulins"/>
    <property type="match status" value="1"/>
</dbReference>
<evidence type="ECO:0000256" key="1">
    <source>
        <dbReference type="SAM" id="MobiDB-lite"/>
    </source>
</evidence>
<name>X0WBB9_9ZZZZ</name>
<gene>
    <name evidence="3" type="ORF">S01H1_42841</name>
</gene>
<accession>X0WBB9</accession>
<feature type="non-terminal residue" evidence="3">
    <location>
        <position position="1"/>
    </location>
</feature>
<dbReference type="InterPro" id="IPR013783">
    <property type="entry name" value="Ig-like_fold"/>
</dbReference>
<feature type="region of interest" description="Disordered" evidence="1">
    <location>
        <begin position="1"/>
        <end position="20"/>
    </location>
</feature>
<organism evidence="3">
    <name type="scientific">marine sediment metagenome</name>
    <dbReference type="NCBI Taxonomy" id="412755"/>
    <lineage>
        <taxon>unclassified sequences</taxon>
        <taxon>metagenomes</taxon>
        <taxon>ecological metagenomes</taxon>
    </lineage>
</organism>
<dbReference type="PROSITE" id="PS50853">
    <property type="entry name" value="FN3"/>
    <property type="match status" value="1"/>
</dbReference>
<dbReference type="CDD" id="cd00063">
    <property type="entry name" value="FN3"/>
    <property type="match status" value="1"/>
</dbReference>
<feature type="non-terminal residue" evidence="3">
    <location>
        <position position="265"/>
    </location>
</feature>
<dbReference type="SUPFAM" id="SSF49265">
    <property type="entry name" value="Fibronectin type III"/>
    <property type="match status" value="1"/>
</dbReference>
<evidence type="ECO:0000259" key="2">
    <source>
        <dbReference type="PROSITE" id="PS50853"/>
    </source>
</evidence>
<reference evidence="3" key="1">
    <citation type="journal article" date="2014" name="Front. Microbiol.">
        <title>High frequency of phylogenetically diverse reductive dehalogenase-homologous genes in deep subseafloor sedimentary metagenomes.</title>
        <authorList>
            <person name="Kawai M."/>
            <person name="Futagami T."/>
            <person name="Toyoda A."/>
            <person name="Takaki Y."/>
            <person name="Nishi S."/>
            <person name="Hori S."/>
            <person name="Arai W."/>
            <person name="Tsubouchi T."/>
            <person name="Morono Y."/>
            <person name="Uchiyama I."/>
            <person name="Ito T."/>
            <person name="Fujiyama A."/>
            <person name="Inagaki F."/>
            <person name="Takami H."/>
        </authorList>
    </citation>
    <scope>NUCLEOTIDE SEQUENCE</scope>
    <source>
        <strain evidence="3">Expedition CK06-06</strain>
    </source>
</reference>
<dbReference type="AlphaFoldDB" id="X0WBB9"/>
<sequence>LGDDGDIDGDPIPTSATPAKLAASSDSDGYVYMGFQTGTVGVITENPWIDISSVAYSDEEASLGMGGNFTTTFTSSQDGTYEIRVGGSVDASGELLTDSAGATEGSITADTETTVTINYDDNSSAFDEGANALWVFVTSDSLRGRRATELTVDTPPPVVTIHSTGFGNESVYVTFERIDVSDMSSYRLYVGTSEEEVLTKEEPNVDAAQEGSGDTQTVRVEGLTNGILYYIAIEAVDTGGNISPSRSVTTETPEETIGPLGLLGE</sequence>
<feature type="domain" description="Fibronectin type-III" evidence="2">
    <location>
        <begin position="155"/>
        <end position="255"/>
    </location>
</feature>
<proteinExistence type="predicted"/>
<evidence type="ECO:0000313" key="3">
    <source>
        <dbReference type="EMBL" id="GAG09946.1"/>
    </source>
</evidence>
<dbReference type="EMBL" id="BARS01027260">
    <property type="protein sequence ID" value="GAG09946.1"/>
    <property type="molecule type" value="Genomic_DNA"/>
</dbReference>
<protein>
    <recommendedName>
        <fullName evidence="2">Fibronectin type-III domain-containing protein</fullName>
    </recommendedName>
</protein>
<feature type="region of interest" description="Disordered" evidence="1">
    <location>
        <begin position="243"/>
        <end position="265"/>
    </location>
</feature>
<dbReference type="InterPro" id="IPR036116">
    <property type="entry name" value="FN3_sf"/>
</dbReference>
<comment type="caution">
    <text evidence="3">The sequence shown here is derived from an EMBL/GenBank/DDBJ whole genome shotgun (WGS) entry which is preliminary data.</text>
</comment>
<dbReference type="InterPro" id="IPR003961">
    <property type="entry name" value="FN3_dom"/>
</dbReference>